<evidence type="ECO:0000256" key="4">
    <source>
        <dbReference type="ARBA" id="ARBA00022989"/>
    </source>
</evidence>
<keyword evidence="4 6" id="KW-1133">Transmembrane helix</keyword>
<sequence length="237" mass="27063">MKETTKGIRGTLAEERKRTESTFRFFLAAVISLFTRWSGNALLSFYTGKILATVGITNPHTVQMIIFGWTCWGLVAGTSVATLISPSSKVEIGSPKAVIPVLVFMFLYTPFYVLGWGSLTYTYLSELFPYYQRSQGIAVEQFTVRIASFIGSYVNPIALFNIGWKYYIVYYVWIAIEALTVYFFFPETKDRTLEELAFMERMDEVMGYQPHELGPIPEEEENREPVVNERVVNTVTP</sequence>
<accession>A0AAJ0HYB9</accession>
<dbReference type="Proteomes" id="UP001285908">
    <property type="component" value="Unassembled WGS sequence"/>
</dbReference>
<evidence type="ECO:0000313" key="8">
    <source>
        <dbReference type="EMBL" id="KAK3484828.1"/>
    </source>
</evidence>
<dbReference type="InterPro" id="IPR020846">
    <property type="entry name" value="MFS_dom"/>
</dbReference>
<dbReference type="InterPro" id="IPR050360">
    <property type="entry name" value="MFS_Sugar_Transporters"/>
</dbReference>
<evidence type="ECO:0000256" key="6">
    <source>
        <dbReference type="SAM" id="Phobius"/>
    </source>
</evidence>
<comment type="caution">
    <text evidence="8">The sequence shown here is derived from an EMBL/GenBank/DDBJ whole genome shotgun (WGS) entry which is preliminary data.</text>
</comment>
<evidence type="ECO:0000313" key="9">
    <source>
        <dbReference type="Proteomes" id="UP001285908"/>
    </source>
</evidence>
<comment type="similarity">
    <text evidence="2">Belongs to the major facilitator superfamily. Sugar transporter (TC 2.A.1.1) family.</text>
</comment>
<gene>
    <name evidence="8" type="ORF">B0T23DRAFT_416315</name>
</gene>
<feature type="transmembrane region" description="Helical" evidence="6">
    <location>
        <begin position="168"/>
        <end position="185"/>
    </location>
</feature>
<dbReference type="InterPro" id="IPR036259">
    <property type="entry name" value="MFS_trans_sf"/>
</dbReference>
<feature type="domain" description="Major facilitator superfamily (MFS) profile" evidence="7">
    <location>
        <begin position="1"/>
        <end position="189"/>
    </location>
</feature>
<dbReference type="EMBL" id="JAULSX010000013">
    <property type="protein sequence ID" value="KAK3484828.1"/>
    <property type="molecule type" value="Genomic_DNA"/>
</dbReference>
<feature type="transmembrane region" description="Helical" evidence="6">
    <location>
        <begin position="25"/>
        <end position="46"/>
    </location>
</feature>
<evidence type="ECO:0000256" key="5">
    <source>
        <dbReference type="ARBA" id="ARBA00023136"/>
    </source>
</evidence>
<keyword evidence="3 6" id="KW-0812">Transmembrane</keyword>
<reference evidence="8 9" key="1">
    <citation type="journal article" date="2023" name="Mol. Phylogenet. Evol.">
        <title>Genome-scale phylogeny and comparative genomics of the fungal order Sordariales.</title>
        <authorList>
            <person name="Hensen N."/>
            <person name="Bonometti L."/>
            <person name="Westerberg I."/>
            <person name="Brannstrom I.O."/>
            <person name="Guillou S."/>
            <person name="Cros-Aarteil S."/>
            <person name="Calhoun S."/>
            <person name="Haridas S."/>
            <person name="Kuo A."/>
            <person name="Mondo S."/>
            <person name="Pangilinan J."/>
            <person name="Riley R."/>
            <person name="LaButti K."/>
            <person name="Andreopoulos B."/>
            <person name="Lipzen A."/>
            <person name="Chen C."/>
            <person name="Yan M."/>
            <person name="Daum C."/>
            <person name="Ng V."/>
            <person name="Clum A."/>
            <person name="Steindorff A."/>
            <person name="Ohm R.A."/>
            <person name="Martin F."/>
            <person name="Silar P."/>
            <person name="Natvig D.O."/>
            <person name="Lalanne C."/>
            <person name="Gautier V."/>
            <person name="Ament-Velasquez S.L."/>
            <person name="Kruys A."/>
            <person name="Hutchinson M.I."/>
            <person name="Powell A.J."/>
            <person name="Barry K."/>
            <person name="Miller A.N."/>
            <person name="Grigoriev I.V."/>
            <person name="Debuchy R."/>
            <person name="Gladieux P."/>
            <person name="Hiltunen Thoren M."/>
            <person name="Johannesson H."/>
        </authorList>
    </citation>
    <scope>NUCLEOTIDE SEQUENCE [LARGE SCALE GENOMIC DNA]</scope>
    <source>
        <strain evidence="8 9">FGSC 10403</strain>
    </source>
</reference>
<name>A0AAJ0HYB9_9PEZI</name>
<dbReference type="GO" id="GO:0005351">
    <property type="term" value="F:carbohydrate:proton symporter activity"/>
    <property type="evidence" value="ECO:0007669"/>
    <property type="project" value="TreeGrafter"/>
</dbReference>
<feature type="transmembrane region" description="Helical" evidence="6">
    <location>
        <begin position="97"/>
        <end position="119"/>
    </location>
</feature>
<dbReference type="Gene3D" id="1.20.1250.20">
    <property type="entry name" value="MFS general substrate transporter like domains"/>
    <property type="match status" value="1"/>
</dbReference>
<dbReference type="PROSITE" id="PS50850">
    <property type="entry name" value="MFS"/>
    <property type="match status" value="1"/>
</dbReference>
<evidence type="ECO:0000259" key="7">
    <source>
        <dbReference type="PROSITE" id="PS50850"/>
    </source>
</evidence>
<dbReference type="PANTHER" id="PTHR48022:SF29">
    <property type="entry name" value="SUGAR TRANSPORTER, PUTATIVE (AFU_ORTHOLOGUE AFUA_6G14500)-RELATED"/>
    <property type="match status" value="1"/>
</dbReference>
<dbReference type="PANTHER" id="PTHR48022">
    <property type="entry name" value="PLASTIDIC GLUCOSE TRANSPORTER 4"/>
    <property type="match status" value="1"/>
</dbReference>
<dbReference type="SUPFAM" id="SSF103473">
    <property type="entry name" value="MFS general substrate transporter"/>
    <property type="match status" value="1"/>
</dbReference>
<protein>
    <recommendedName>
        <fullName evidence="7">Major facilitator superfamily (MFS) profile domain-containing protein</fullName>
    </recommendedName>
</protein>
<dbReference type="AlphaFoldDB" id="A0AAJ0HYB9"/>
<keyword evidence="5 6" id="KW-0472">Membrane</keyword>
<organism evidence="8 9">
    <name type="scientific">Neurospora hispaniola</name>
    <dbReference type="NCBI Taxonomy" id="588809"/>
    <lineage>
        <taxon>Eukaryota</taxon>
        <taxon>Fungi</taxon>
        <taxon>Dikarya</taxon>
        <taxon>Ascomycota</taxon>
        <taxon>Pezizomycotina</taxon>
        <taxon>Sordariomycetes</taxon>
        <taxon>Sordariomycetidae</taxon>
        <taxon>Sordariales</taxon>
        <taxon>Sordariaceae</taxon>
        <taxon>Neurospora</taxon>
    </lineage>
</organism>
<dbReference type="Pfam" id="PF00083">
    <property type="entry name" value="Sugar_tr"/>
    <property type="match status" value="1"/>
</dbReference>
<keyword evidence="9" id="KW-1185">Reference proteome</keyword>
<dbReference type="RefSeq" id="XP_062687882.1">
    <property type="nucleotide sequence ID" value="XM_062839627.1"/>
</dbReference>
<feature type="transmembrane region" description="Helical" evidence="6">
    <location>
        <begin position="66"/>
        <end position="85"/>
    </location>
</feature>
<comment type="subcellular location">
    <subcellularLocation>
        <location evidence="1">Membrane</location>
        <topology evidence="1">Multi-pass membrane protein</topology>
    </subcellularLocation>
</comment>
<proteinExistence type="inferred from homology"/>
<evidence type="ECO:0000256" key="2">
    <source>
        <dbReference type="ARBA" id="ARBA00010992"/>
    </source>
</evidence>
<evidence type="ECO:0000256" key="3">
    <source>
        <dbReference type="ARBA" id="ARBA00022692"/>
    </source>
</evidence>
<dbReference type="GeneID" id="87877249"/>
<dbReference type="InterPro" id="IPR005828">
    <property type="entry name" value="MFS_sugar_transport-like"/>
</dbReference>
<dbReference type="GO" id="GO:0016020">
    <property type="term" value="C:membrane"/>
    <property type="evidence" value="ECO:0007669"/>
    <property type="project" value="UniProtKB-SubCell"/>
</dbReference>
<evidence type="ECO:0000256" key="1">
    <source>
        <dbReference type="ARBA" id="ARBA00004141"/>
    </source>
</evidence>